<evidence type="ECO:0000313" key="2">
    <source>
        <dbReference type="EMBL" id="MTD52991.1"/>
    </source>
</evidence>
<dbReference type="OrthoDB" id="287932at2"/>
<accession>A0A6N7YZS9</accession>
<comment type="caution">
    <text evidence="2">The sequence shown here is derived from an EMBL/GenBank/DDBJ whole genome shotgun (WGS) entry which is preliminary data.</text>
</comment>
<gene>
    <name evidence="2" type="ORF">GKO32_03225</name>
</gene>
<name>A0A6N7YZS9_9PSEU</name>
<dbReference type="AlphaFoldDB" id="A0A6N7YZS9"/>
<sequence length="104" mass="11033">MAVSSVFDMRFSPEAAEEGVDLALAIGADMPATAGCTGYDVIRDLADPGHVVIVTRWNSRSDGEAVLGSYYQDPKITRVTELLGEVPTGFLGELADKSSRDPVS</sequence>
<dbReference type="Proteomes" id="UP000440096">
    <property type="component" value="Unassembled WGS sequence"/>
</dbReference>
<reference evidence="2 3" key="1">
    <citation type="submission" date="2019-11" db="EMBL/GenBank/DDBJ databases">
        <title>Draft genome of Amycolatopsis RM579.</title>
        <authorList>
            <person name="Duangmal K."/>
            <person name="Mingma R."/>
        </authorList>
    </citation>
    <scope>NUCLEOTIDE SEQUENCE [LARGE SCALE GENOMIC DNA]</scope>
    <source>
        <strain evidence="2 3">RM579</strain>
    </source>
</reference>
<dbReference type="InterPro" id="IPR011008">
    <property type="entry name" value="Dimeric_a/b-barrel"/>
</dbReference>
<dbReference type="Pfam" id="PF03992">
    <property type="entry name" value="ABM"/>
    <property type="match status" value="1"/>
</dbReference>
<proteinExistence type="predicted"/>
<dbReference type="RefSeq" id="WP_154755245.1">
    <property type="nucleotide sequence ID" value="NZ_WMBA01000003.1"/>
</dbReference>
<dbReference type="Gene3D" id="3.30.70.100">
    <property type="match status" value="1"/>
</dbReference>
<dbReference type="EMBL" id="WMBA01000003">
    <property type="protein sequence ID" value="MTD52991.1"/>
    <property type="molecule type" value="Genomic_DNA"/>
</dbReference>
<protein>
    <recommendedName>
        <fullName evidence="1">ABM domain-containing protein</fullName>
    </recommendedName>
</protein>
<organism evidence="2 3">
    <name type="scientific">Amycolatopsis pithecellobii</name>
    <dbReference type="NCBI Taxonomy" id="664692"/>
    <lineage>
        <taxon>Bacteria</taxon>
        <taxon>Bacillati</taxon>
        <taxon>Actinomycetota</taxon>
        <taxon>Actinomycetes</taxon>
        <taxon>Pseudonocardiales</taxon>
        <taxon>Pseudonocardiaceae</taxon>
        <taxon>Amycolatopsis</taxon>
    </lineage>
</organism>
<dbReference type="InterPro" id="IPR007138">
    <property type="entry name" value="ABM_dom"/>
</dbReference>
<dbReference type="SUPFAM" id="SSF54909">
    <property type="entry name" value="Dimeric alpha+beta barrel"/>
    <property type="match status" value="1"/>
</dbReference>
<evidence type="ECO:0000259" key="1">
    <source>
        <dbReference type="PROSITE" id="PS51725"/>
    </source>
</evidence>
<keyword evidence="3" id="KW-1185">Reference proteome</keyword>
<evidence type="ECO:0000313" key="3">
    <source>
        <dbReference type="Proteomes" id="UP000440096"/>
    </source>
</evidence>
<dbReference type="PROSITE" id="PS51725">
    <property type="entry name" value="ABM"/>
    <property type="match status" value="1"/>
</dbReference>
<feature type="domain" description="ABM" evidence="1">
    <location>
        <begin position="3"/>
        <end position="91"/>
    </location>
</feature>